<dbReference type="GO" id="GO:0016020">
    <property type="term" value="C:membrane"/>
    <property type="evidence" value="ECO:0007669"/>
    <property type="project" value="UniProtKB-SubCell"/>
</dbReference>
<organism evidence="7 8">
    <name type="scientific">Talaromyces stipitatus (strain ATCC 10500 / CBS 375.48 / QM 6759 / NRRL 1006)</name>
    <name type="common">Penicillium stipitatum</name>
    <dbReference type="NCBI Taxonomy" id="441959"/>
    <lineage>
        <taxon>Eukaryota</taxon>
        <taxon>Fungi</taxon>
        <taxon>Dikarya</taxon>
        <taxon>Ascomycota</taxon>
        <taxon>Pezizomycotina</taxon>
        <taxon>Eurotiomycetes</taxon>
        <taxon>Eurotiomycetidae</taxon>
        <taxon>Eurotiales</taxon>
        <taxon>Trichocomaceae</taxon>
        <taxon>Talaromyces</taxon>
        <taxon>Talaromyces sect. Talaromyces</taxon>
    </lineage>
</organism>
<dbReference type="HOGENOM" id="CLU_013756_2_1_1"/>
<feature type="transmembrane region" description="Helical" evidence="6">
    <location>
        <begin position="407"/>
        <end position="428"/>
    </location>
</feature>
<feature type="transmembrane region" description="Helical" evidence="6">
    <location>
        <begin position="382"/>
        <end position="401"/>
    </location>
</feature>
<dbReference type="eggNOG" id="ENOG502SI7X">
    <property type="taxonomic scope" value="Eukaryota"/>
</dbReference>
<evidence type="ECO:0000256" key="4">
    <source>
        <dbReference type="ARBA" id="ARBA00023136"/>
    </source>
</evidence>
<keyword evidence="4 6" id="KW-0472">Membrane</keyword>
<dbReference type="RefSeq" id="XP_002486550.1">
    <property type="nucleotide sequence ID" value="XM_002486505.1"/>
</dbReference>
<evidence type="ECO:0008006" key="9">
    <source>
        <dbReference type="Google" id="ProtNLM"/>
    </source>
</evidence>
<dbReference type="OMA" id="HEIAKDK"/>
<dbReference type="PANTHER" id="PTHR23507:SF1">
    <property type="entry name" value="FI18259P1-RELATED"/>
    <property type="match status" value="1"/>
</dbReference>
<dbReference type="SUPFAM" id="SSF103473">
    <property type="entry name" value="MFS general substrate transporter"/>
    <property type="match status" value="1"/>
</dbReference>
<proteinExistence type="predicted"/>
<keyword evidence="8" id="KW-1185">Reference proteome</keyword>
<feature type="transmembrane region" description="Helical" evidence="6">
    <location>
        <begin position="136"/>
        <end position="160"/>
    </location>
</feature>
<dbReference type="EMBL" id="EQ962658">
    <property type="protein sequence ID" value="EED14312.1"/>
    <property type="molecule type" value="Genomic_DNA"/>
</dbReference>
<feature type="region of interest" description="Disordered" evidence="5">
    <location>
        <begin position="1"/>
        <end position="23"/>
    </location>
</feature>
<dbReference type="GO" id="GO:0022857">
    <property type="term" value="F:transmembrane transporter activity"/>
    <property type="evidence" value="ECO:0007669"/>
    <property type="project" value="InterPro"/>
</dbReference>
<dbReference type="Proteomes" id="UP000001745">
    <property type="component" value="Unassembled WGS sequence"/>
</dbReference>
<feature type="transmembrane region" description="Helical" evidence="6">
    <location>
        <begin position="307"/>
        <end position="331"/>
    </location>
</feature>
<protein>
    <recommendedName>
        <fullName evidence="9">MFS multidrug transporter</fullName>
    </recommendedName>
</protein>
<feature type="transmembrane region" description="Helical" evidence="6">
    <location>
        <begin position="472"/>
        <end position="492"/>
    </location>
</feature>
<dbReference type="GeneID" id="8098745"/>
<dbReference type="InParanoid" id="B8MP73"/>
<comment type="subcellular location">
    <subcellularLocation>
        <location evidence="1">Membrane</location>
        <topology evidence="1">Multi-pass membrane protein</topology>
    </subcellularLocation>
</comment>
<dbReference type="Gene3D" id="1.20.1250.20">
    <property type="entry name" value="MFS general substrate transporter like domains"/>
    <property type="match status" value="2"/>
</dbReference>
<dbReference type="InterPro" id="IPR011701">
    <property type="entry name" value="MFS"/>
</dbReference>
<feature type="transmembrane region" description="Helical" evidence="6">
    <location>
        <begin position="229"/>
        <end position="250"/>
    </location>
</feature>
<feature type="transmembrane region" description="Helical" evidence="6">
    <location>
        <begin position="337"/>
        <end position="361"/>
    </location>
</feature>
<dbReference type="AlphaFoldDB" id="B8MP73"/>
<evidence type="ECO:0000256" key="3">
    <source>
        <dbReference type="ARBA" id="ARBA00022989"/>
    </source>
</evidence>
<keyword evidence="3 6" id="KW-1133">Transmembrane helix</keyword>
<reference evidence="8" key="1">
    <citation type="journal article" date="2015" name="Genome Announc.">
        <title>Genome sequence of the AIDS-associated pathogen Penicillium marneffei (ATCC18224) and its near taxonomic relative Talaromyces stipitatus (ATCC10500).</title>
        <authorList>
            <person name="Nierman W.C."/>
            <person name="Fedorova-Abrams N.D."/>
            <person name="Andrianopoulos A."/>
        </authorList>
    </citation>
    <scope>NUCLEOTIDE SEQUENCE [LARGE SCALE GENOMIC DNA]</scope>
    <source>
        <strain evidence="8">ATCC 10500 / CBS 375.48 / QM 6759 / NRRL 1006</strain>
    </source>
</reference>
<accession>B8MP73</accession>
<keyword evidence="2 6" id="KW-0812">Transmembrane</keyword>
<evidence type="ECO:0000256" key="6">
    <source>
        <dbReference type="SAM" id="Phobius"/>
    </source>
</evidence>
<feature type="transmembrane region" description="Helical" evidence="6">
    <location>
        <begin position="440"/>
        <end position="460"/>
    </location>
</feature>
<evidence type="ECO:0000256" key="5">
    <source>
        <dbReference type="SAM" id="MobiDB-lite"/>
    </source>
</evidence>
<name>B8MP73_TALSN</name>
<dbReference type="OrthoDB" id="194139at2759"/>
<sequence>MVSANERTPLLDSPPDNDAPEEQPLSARKSFYSIENRRVLYTIASLCLVLFIFDISNYIAVVPQTAIFEEIVCRDYYSSGFSVLGNTSGDKCKIEPIQSEVALISGWRDTFETIPALLVTIPFGALADKIGRKKMALLGAVGCLLSDLWVRTVCLFSDIFPLRFVWFSGAFQLIGGGATTMSSMIYVMAVDVCPPEYRTTSFSQITAAGLASEFLSVQASAWLMSKNPWIPYLGSSLILITGLILIIVLIPETFVPKDESLMDTSTEENLTHTAESPSWIDCSYPRIRQHISNLGPVFRWMRRNVPAMMIISSFFFANIGRQTAGILLQYITQKFHWTFAKAAFVISLRAVGNLFVLAFLLPTLSELISRRTRLAGEVKDKLLSQFSVVTIILGYILIFVADSPLALSIGVILSALVSAFTVTARSILSSLVDQRHLATVYTGLSVMTYSGMVAGGPLLASSFHWGMKFGDPWMGLPFIVAAGLYVVILLVISMARMP</sequence>
<dbReference type="VEuPathDB" id="FungiDB:TSTA_105240"/>
<dbReference type="PANTHER" id="PTHR23507">
    <property type="entry name" value="ZGC:174356"/>
    <property type="match status" value="1"/>
</dbReference>
<evidence type="ECO:0000256" key="1">
    <source>
        <dbReference type="ARBA" id="ARBA00004141"/>
    </source>
</evidence>
<feature type="transmembrane region" description="Helical" evidence="6">
    <location>
        <begin position="39"/>
        <end position="61"/>
    </location>
</feature>
<dbReference type="PhylomeDB" id="B8MP73"/>
<evidence type="ECO:0000256" key="2">
    <source>
        <dbReference type="ARBA" id="ARBA00022692"/>
    </source>
</evidence>
<dbReference type="InterPro" id="IPR036259">
    <property type="entry name" value="MFS_trans_sf"/>
</dbReference>
<evidence type="ECO:0000313" key="8">
    <source>
        <dbReference type="Proteomes" id="UP000001745"/>
    </source>
</evidence>
<dbReference type="Pfam" id="PF07690">
    <property type="entry name" value="MFS_1"/>
    <property type="match status" value="1"/>
</dbReference>
<feature type="transmembrane region" description="Helical" evidence="6">
    <location>
        <begin position="166"/>
        <end position="190"/>
    </location>
</feature>
<gene>
    <name evidence="7" type="ORF">TSTA_105240</name>
</gene>
<evidence type="ECO:0000313" key="7">
    <source>
        <dbReference type="EMBL" id="EED14312.1"/>
    </source>
</evidence>